<proteinExistence type="predicted"/>
<dbReference type="GO" id="GO:0043190">
    <property type="term" value="C:ATP-binding cassette (ABC) transporter complex"/>
    <property type="evidence" value="ECO:0007669"/>
    <property type="project" value="InterPro"/>
</dbReference>
<dbReference type="RefSeq" id="WP_248666398.1">
    <property type="nucleotide sequence ID" value="NZ_JALPRX010000029.1"/>
</dbReference>
<gene>
    <name evidence="5" type="ORF">M0638_07760</name>
</gene>
<dbReference type="GO" id="GO:0005524">
    <property type="term" value="F:ATP binding"/>
    <property type="evidence" value="ECO:0007669"/>
    <property type="project" value="UniProtKB-KW"/>
</dbReference>
<dbReference type="PANTHER" id="PTHR42781">
    <property type="entry name" value="SPERMIDINE/PUTRESCINE IMPORT ATP-BINDING PROTEIN POTA"/>
    <property type="match status" value="1"/>
</dbReference>
<dbReference type="Pfam" id="PF00005">
    <property type="entry name" value="ABC_tran"/>
    <property type="match status" value="1"/>
</dbReference>
<feature type="domain" description="ABC transporter" evidence="4">
    <location>
        <begin position="4"/>
        <end position="234"/>
    </location>
</feature>
<dbReference type="Gene3D" id="2.40.50.100">
    <property type="match status" value="1"/>
</dbReference>
<evidence type="ECO:0000313" key="5">
    <source>
        <dbReference type="EMBL" id="MCK8784272.1"/>
    </source>
</evidence>
<dbReference type="SMART" id="SM00382">
    <property type="entry name" value="AAA"/>
    <property type="match status" value="1"/>
</dbReference>
<evidence type="ECO:0000313" key="6">
    <source>
        <dbReference type="Proteomes" id="UP001139516"/>
    </source>
</evidence>
<keyword evidence="2" id="KW-0547">Nucleotide-binding</keyword>
<evidence type="ECO:0000256" key="3">
    <source>
        <dbReference type="ARBA" id="ARBA00022840"/>
    </source>
</evidence>
<name>A0A9X2BTG1_9PROT</name>
<dbReference type="PANTHER" id="PTHR42781:SF4">
    <property type="entry name" value="SPERMIDINE_PUTRESCINE IMPORT ATP-BINDING PROTEIN POTA"/>
    <property type="match status" value="1"/>
</dbReference>
<dbReference type="PROSITE" id="PS00211">
    <property type="entry name" value="ABC_TRANSPORTER_1"/>
    <property type="match status" value="1"/>
</dbReference>
<accession>A0A9X2BTG1</accession>
<reference evidence="5" key="1">
    <citation type="submission" date="2022-04" db="EMBL/GenBank/DDBJ databases">
        <title>Roseomonas acroporae sp. nov., isolated from coral Acropora digitifera.</title>
        <authorList>
            <person name="Sun H."/>
        </authorList>
    </citation>
    <scope>NUCLEOTIDE SEQUENCE</scope>
    <source>
        <strain evidence="5">NAR14</strain>
    </source>
</reference>
<dbReference type="EMBL" id="JALPRX010000029">
    <property type="protein sequence ID" value="MCK8784272.1"/>
    <property type="molecule type" value="Genomic_DNA"/>
</dbReference>
<protein>
    <submittedName>
        <fullName evidence="5">ABC transporter ATP-binding protein</fullName>
    </submittedName>
</protein>
<dbReference type="SUPFAM" id="SSF52540">
    <property type="entry name" value="P-loop containing nucleoside triphosphate hydrolases"/>
    <property type="match status" value="1"/>
</dbReference>
<dbReference type="AlphaFoldDB" id="A0A9X2BTG1"/>
<dbReference type="InterPro" id="IPR013611">
    <property type="entry name" value="Transp-assoc_OB_typ2"/>
</dbReference>
<evidence type="ECO:0000256" key="1">
    <source>
        <dbReference type="ARBA" id="ARBA00022448"/>
    </source>
</evidence>
<dbReference type="SUPFAM" id="SSF50331">
    <property type="entry name" value="MOP-like"/>
    <property type="match status" value="1"/>
</dbReference>
<dbReference type="PROSITE" id="PS50893">
    <property type="entry name" value="ABC_TRANSPORTER_2"/>
    <property type="match status" value="1"/>
</dbReference>
<dbReference type="InterPro" id="IPR003593">
    <property type="entry name" value="AAA+_ATPase"/>
</dbReference>
<dbReference type="InterPro" id="IPR050093">
    <property type="entry name" value="ABC_SmlMolc_Importer"/>
</dbReference>
<sequence>MAHLQLDGIGRRYGHFQAVDSVSIEAGPGEFLTLLGPSGCGKTTTLRIVAGLVEPSTGRVLLDGRDVTRLGAAQRGIGMVFQSLALFPHMTVAQNVAFGLRMRRVAAGEAAGRVRRMLEVVRLGHLAERYPSQLSGGQQQRVALARALVIEPSILILDEPFGALDRKLREAMQVELRRITRELGITSLFVTHDQEEALLLSDLIAVMNGGRIEQCGTPREVFERPATPFVADFMGVTNILEGRFVAGNEAGRIAAAGALLPAPPGCALPDGAPVRLGIRPERIALRPAAGPGPAEGALAGEVVEAIYHGSNSSYRIALPSGGTLTAVRPNGQEEGQEAPLFAVGQPVLAAWEAGAATLI</sequence>
<dbReference type="InterPro" id="IPR003439">
    <property type="entry name" value="ABC_transporter-like_ATP-bd"/>
</dbReference>
<dbReference type="GO" id="GO:0016887">
    <property type="term" value="F:ATP hydrolysis activity"/>
    <property type="evidence" value="ECO:0007669"/>
    <property type="project" value="InterPro"/>
</dbReference>
<dbReference type="Pfam" id="PF08402">
    <property type="entry name" value="TOBE_2"/>
    <property type="match status" value="1"/>
</dbReference>
<dbReference type="InterPro" id="IPR008995">
    <property type="entry name" value="Mo/tungstate-bd_C_term_dom"/>
</dbReference>
<dbReference type="InterPro" id="IPR027417">
    <property type="entry name" value="P-loop_NTPase"/>
</dbReference>
<dbReference type="GO" id="GO:0022857">
    <property type="term" value="F:transmembrane transporter activity"/>
    <property type="evidence" value="ECO:0007669"/>
    <property type="project" value="InterPro"/>
</dbReference>
<evidence type="ECO:0000256" key="2">
    <source>
        <dbReference type="ARBA" id="ARBA00022741"/>
    </source>
</evidence>
<evidence type="ECO:0000259" key="4">
    <source>
        <dbReference type="PROSITE" id="PS50893"/>
    </source>
</evidence>
<dbReference type="FunFam" id="3.40.50.300:FF:000425">
    <property type="entry name" value="Probable ABC transporter, ATP-binding subunit"/>
    <property type="match status" value="1"/>
</dbReference>
<dbReference type="Gene3D" id="3.40.50.300">
    <property type="entry name" value="P-loop containing nucleotide triphosphate hydrolases"/>
    <property type="match status" value="1"/>
</dbReference>
<keyword evidence="3 5" id="KW-0067">ATP-binding</keyword>
<dbReference type="InterPro" id="IPR017871">
    <property type="entry name" value="ABC_transporter-like_CS"/>
</dbReference>
<comment type="caution">
    <text evidence="5">The sequence shown here is derived from an EMBL/GenBank/DDBJ whole genome shotgun (WGS) entry which is preliminary data.</text>
</comment>
<dbReference type="GO" id="GO:0015697">
    <property type="term" value="P:quaternary ammonium group transport"/>
    <property type="evidence" value="ECO:0007669"/>
    <property type="project" value="UniProtKB-ARBA"/>
</dbReference>
<keyword evidence="1" id="KW-0813">Transport</keyword>
<organism evidence="5 6">
    <name type="scientific">Roseomonas acroporae</name>
    <dbReference type="NCBI Taxonomy" id="2937791"/>
    <lineage>
        <taxon>Bacteria</taxon>
        <taxon>Pseudomonadati</taxon>
        <taxon>Pseudomonadota</taxon>
        <taxon>Alphaproteobacteria</taxon>
        <taxon>Acetobacterales</taxon>
        <taxon>Roseomonadaceae</taxon>
        <taxon>Roseomonas</taxon>
    </lineage>
</organism>
<dbReference type="Proteomes" id="UP001139516">
    <property type="component" value="Unassembled WGS sequence"/>
</dbReference>
<keyword evidence="6" id="KW-1185">Reference proteome</keyword>